<dbReference type="InterPro" id="IPR055009">
    <property type="entry name" value="MrpR_N_CB"/>
</dbReference>
<comment type="caution">
    <text evidence="3">The sequence shown here is derived from an EMBL/GenBank/DDBJ whole genome shotgun (WGS) entry which is preliminary data.</text>
</comment>
<dbReference type="Proteomes" id="UP000239759">
    <property type="component" value="Unassembled WGS sequence"/>
</dbReference>
<dbReference type="InterPro" id="IPR055008">
    <property type="entry name" value="MrpR_C_cat"/>
</dbReference>
<proteinExistence type="predicted"/>
<feature type="domain" description="MrpR N-terminal core-binding" evidence="1">
    <location>
        <begin position="10"/>
        <end position="90"/>
    </location>
</feature>
<gene>
    <name evidence="3" type="ORF">C4A77_00470</name>
</gene>
<reference evidence="3 4" key="1">
    <citation type="submission" date="2018-02" db="EMBL/GenBank/DDBJ databases">
        <title>Comparative analysis of genomes of three Brevibacillus laterosporus strains producers of potent antimicrobials isolated from silage.</title>
        <authorList>
            <person name="Kojic M."/>
            <person name="Miljkovic M."/>
            <person name="Studholme D."/>
            <person name="Filipic B."/>
        </authorList>
    </citation>
    <scope>NUCLEOTIDE SEQUENCE [LARGE SCALE GENOMIC DNA]</scope>
    <source>
        <strain evidence="3 4">BGSP11</strain>
    </source>
</reference>
<organism evidence="3 4">
    <name type="scientific">Brevibacillus laterosporus</name>
    <name type="common">Bacillus laterosporus</name>
    <dbReference type="NCBI Taxonomy" id="1465"/>
    <lineage>
        <taxon>Bacteria</taxon>
        <taxon>Bacillati</taxon>
        <taxon>Bacillota</taxon>
        <taxon>Bacilli</taxon>
        <taxon>Bacillales</taxon>
        <taxon>Paenibacillaceae</taxon>
        <taxon>Brevibacillus</taxon>
    </lineage>
</organism>
<sequence length="336" mass="39025">MSNLRYKDGFYNENYKKAFLDQYSSSIKTYEVYARIFKASKDIEEEKEKELGNFNAGDLDDLFTHLNPRSAWVSATNISVVKNYVDWFIENGYRENNINPIVMLKHVEGYVRQFVDESVQQYYSKKTIEEIVDYAVNKQDAVIPLALFEGIAGKESCEIRNLKYYEIDFERNNVLLTDLDGTKRELTVSDKLIEILKAAYFESEYIKKNGNEFSETTRNKKEGIELLETGYILKPAKTRVVHEDAVKKHVVSRRLTSLGEFFGIQNITALKVIRSGMIYMGHKLYKRDGLLGKEQIAEICQQFNIPKVHSAGVYDYNYTRIGEYVNLDIIKELYGE</sequence>
<dbReference type="Pfam" id="PF22822">
    <property type="entry name" value="MrpR_N_CB"/>
    <property type="match status" value="1"/>
</dbReference>
<evidence type="ECO:0008006" key="5">
    <source>
        <dbReference type="Google" id="ProtNLM"/>
    </source>
</evidence>
<dbReference type="InterPro" id="IPR011010">
    <property type="entry name" value="DNA_brk_join_enz"/>
</dbReference>
<dbReference type="SUPFAM" id="SSF56349">
    <property type="entry name" value="DNA breaking-rejoining enzymes"/>
    <property type="match status" value="1"/>
</dbReference>
<dbReference type="AlphaFoldDB" id="A0AAP8QI00"/>
<dbReference type="Pfam" id="PF22823">
    <property type="entry name" value="MrpR_C_cat"/>
    <property type="match status" value="1"/>
</dbReference>
<dbReference type="RefSeq" id="WP_104030294.1">
    <property type="nucleotide sequence ID" value="NZ_PRKQ01000001.1"/>
</dbReference>
<name>A0AAP8QI00_BRELA</name>
<evidence type="ECO:0000259" key="2">
    <source>
        <dbReference type="Pfam" id="PF22823"/>
    </source>
</evidence>
<dbReference type="EMBL" id="PRKQ01000001">
    <property type="protein sequence ID" value="PPB12893.1"/>
    <property type="molecule type" value="Genomic_DNA"/>
</dbReference>
<protein>
    <recommendedName>
        <fullName evidence="5">Tyr recombinase domain-containing protein</fullName>
    </recommendedName>
</protein>
<evidence type="ECO:0000259" key="1">
    <source>
        <dbReference type="Pfam" id="PF22822"/>
    </source>
</evidence>
<feature type="domain" description="MrpR C-terminal catalytic" evidence="2">
    <location>
        <begin position="126"/>
        <end position="334"/>
    </location>
</feature>
<evidence type="ECO:0000313" key="4">
    <source>
        <dbReference type="Proteomes" id="UP000239759"/>
    </source>
</evidence>
<dbReference type="GO" id="GO:0003677">
    <property type="term" value="F:DNA binding"/>
    <property type="evidence" value="ECO:0007669"/>
    <property type="project" value="InterPro"/>
</dbReference>
<evidence type="ECO:0000313" key="3">
    <source>
        <dbReference type="EMBL" id="PPB12893.1"/>
    </source>
</evidence>
<accession>A0AAP8QI00</accession>